<evidence type="ECO:0000256" key="10">
    <source>
        <dbReference type="ARBA" id="ARBA00023004"/>
    </source>
</evidence>
<dbReference type="GO" id="GO:0005506">
    <property type="term" value="F:iron ion binding"/>
    <property type="evidence" value="ECO:0007669"/>
    <property type="project" value="InterPro"/>
</dbReference>
<comment type="similarity">
    <text evidence="4">Belongs to the cytochrome P450 family.</text>
</comment>
<organism evidence="13 14">
    <name type="scientific">Lepeophtheirus salmonis</name>
    <name type="common">Salmon louse</name>
    <name type="synonym">Caligus salmonis</name>
    <dbReference type="NCBI Taxonomy" id="72036"/>
    <lineage>
        <taxon>Eukaryota</taxon>
        <taxon>Metazoa</taxon>
        <taxon>Ecdysozoa</taxon>
        <taxon>Arthropoda</taxon>
        <taxon>Crustacea</taxon>
        <taxon>Multicrustacea</taxon>
        <taxon>Hexanauplia</taxon>
        <taxon>Copepoda</taxon>
        <taxon>Siphonostomatoida</taxon>
        <taxon>Caligidae</taxon>
        <taxon>Lepeophtheirus</taxon>
    </lineage>
</organism>
<dbReference type="OrthoDB" id="6774179at2759"/>
<evidence type="ECO:0000256" key="7">
    <source>
        <dbReference type="ARBA" id="ARBA00022824"/>
    </source>
</evidence>
<dbReference type="GO" id="GO:0020037">
    <property type="term" value="F:heme binding"/>
    <property type="evidence" value="ECO:0007669"/>
    <property type="project" value="InterPro"/>
</dbReference>
<dbReference type="EC" id="1.14.-.-" evidence="13"/>
<keyword evidence="11" id="KW-0503">Monooxygenase</keyword>
<keyword evidence="9 13" id="KW-0560">Oxidoreductase</keyword>
<evidence type="ECO:0000256" key="12">
    <source>
        <dbReference type="ARBA" id="ARBA00023136"/>
    </source>
</evidence>
<evidence type="ECO:0000256" key="5">
    <source>
        <dbReference type="ARBA" id="ARBA00022617"/>
    </source>
</evidence>
<evidence type="ECO:0000256" key="4">
    <source>
        <dbReference type="ARBA" id="ARBA00010617"/>
    </source>
</evidence>
<evidence type="ECO:0000256" key="11">
    <source>
        <dbReference type="ARBA" id="ARBA00023033"/>
    </source>
</evidence>
<dbReference type="AlphaFoldDB" id="A0A7R8D4N1"/>
<keyword evidence="8" id="KW-0492">Microsome</keyword>
<name>A0A7R8D4N1_LEPSM</name>
<protein>
    <submittedName>
        <fullName evidence="13">CYP6</fullName>
        <ecNumber evidence="13">1.14.-.-</ecNumber>
    </submittedName>
</protein>
<evidence type="ECO:0000313" key="14">
    <source>
        <dbReference type="Proteomes" id="UP000675881"/>
    </source>
</evidence>
<evidence type="ECO:0000256" key="8">
    <source>
        <dbReference type="ARBA" id="ARBA00022848"/>
    </source>
</evidence>
<keyword evidence="12" id="KW-0472">Membrane</keyword>
<accession>A0A7R8D4N1</accession>
<gene>
    <name evidence="13" type="ORF">LSAA_12690</name>
</gene>
<keyword evidence="10" id="KW-0408">Iron</keyword>
<dbReference type="GO" id="GO:0016705">
    <property type="term" value="F:oxidoreductase activity, acting on paired donors, with incorporation or reduction of molecular oxygen"/>
    <property type="evidence" value="ECO:0007669"/>
    <property type="project" value="InterPro"/>
</dbReference>
<keyword evidence="6" id="KW-0479">Metal-binding</keyword>
<evidence type="ECO:0000313" key="13">
    <source>
        <dbReference type="EMBL" id="CAF2996202.1"/>
    </source>
</evidence>
<comment type="cofactor">
    <cofactor evidence="1">
        <name>heme</name>
        <dbReference type="ChEBI" id="CHEBI:30413"/>
    </cofactor>
</comment>
<dbReference type="Pfam" id="PF00067">
    <property type="entry name" value="p450"/>
    <property type="match status" value="1"/>
</dbReference>
<dbReference type="InterPro" id="IPR036396">
    <property type="entry name" value="Cyt_P450_sf"/>
</dbReference>
<dbReference type="SUPFAM" id="SSF48264">
    <property type="entry name" value="Cytochrome P450"/>
    <property type="match status" value="1"/>
</dbReference>
<comment type="subcellular location">
    <subcellularLocation>
        <location evidence="3">Endoplasmic reticulum membrane</location>
        <topology evidence="3">Peripheral membrane protein</topology>
    </subcellularLocation>
    <subcellularLocation>
        <location evidence="2">Microsome membrane</location>
        <topology evidence="2">Peripheral membrane protein</topology>
    </subcellularLocation>
</comment>
<evidence type="ECO:0000256" key="2">
    <source>
        <dbReference type="ARBA" id="ARBA00004174"/>
    </source>
</evidence>
<keyword evidence="5" id="KW-0349">Heme</keyword>
<evidence type="ECO:0000256" key="1">
    <source>
        <dbReference type="ARBA" id="ARBA00001971"/>
    </source>
</evidence>
<dbReference type="EMBL" id="HG994586">
    <property type="protein sequence ID" value="CAF2996202.1"/>
    <property type="molecule type" value="Genomic_DNA"/>
</dbReference>
<keyword evidence="14" id="KW-1185">Reference proteome</keyword>
<dbReference type="GO" id="GO:0005789">
    <property type="term" value="C:endoplasmic reticulum membrane"/>
    <property type="evidence" value="ECO:0007669"/>
    <property type="project" value="UniProtKB-SubCell"/>
</dbReference>
<keyword evidence="7" id="KW-0256">Endoplasmic reticulum</keyword>
<dbReference type="InterPro" id="IPR001128">
    <property type="entry name" value="Cyt_P450"/>
</dbReference>
<dbReference type="PANTHER" id="PTHR24292:SF54">
    <property type="entry name" value="CYP9F3-RELATED"/>
    <property type="match status" value="1"/>
</dbReference>
<reference evidence="13" key="1">
    <citation type="submission" date="2021-02" db="EMBL/GenBank/DDBJ databases">
        <authorList>
            <person name="Bekaert M."/>
        </authorList>
    </citation>
    <scope>NUCLEOTIDE SEQUENCE</scope>
    <source>
        <strain evidence="13">IoA-00</strain>
    </source>
</reference>
<sequence length="341" mass="38574">MDILRIYHSLKKNRFLCFGSPPFFWHNYVHHFYYTEAFKRFKSQTFTRYTGSIPTISTIDPKIIKQVTIKQFNNFHMTFTENVKDKNKSLDISHGPLWKLLRKELTPVFTSGNQTTSGKSIKIKQKFHGLTLDVINSCAYGIKTNSSQDSDHELLKHAKKLLEDAVVTKNLPTSIEQTAVPSFTLDGTAVSFISLDTNPPSIQAFQKEESTVSTTLVQEAIEVRTHGKALKKRYLKPDVSLVKLSGLTTSEIKGLLDEDLVKAELILTNCQPDDLQELAYNGESNALYLVAGCRTTSISLILNSIWDLGNRFSPTPEGSFLSAPTYQLEFGTETRNFHFNY</sequence>
<evidence type="ECO:0000256" key="9">
    <source>
        <dbReference type="ARBA" id="ARBA00023002"/>
    </source>
</evidence>
<dbReference type="GO" id="GO:0004497">
    <property type="term" value="F:monooxygenase activity"/>
    <property type="evidence" value="ECO:0007669"/>
    <property type="project" value="UniProtKB-KW"/>
</dbReference>
<proteinExistence type="inferred from homology"/>
<dbReference type="Gene3D" id="1.10.630.10">
    <property type="entry name" value="Cytochrome P450"/>
    <property type="match status" value="1"/>
</dbReference>
<evidence type="ECO:0000256" key="3">
    <source>
        <dbReference type="ARBA" id="ARBA00004406"/>
    </source>
</evidence>
<evidence type="ECO:0000256" key="6">
    <source>
        <dbReference type="ARBA" id="ARBA00022723"/>
    </source>
</evidence>
<dbReference type="InterPro" id="IPR050476">
    <property type="entry name" value="Insect_CytP450_Detox"/>
</dbReference>
<dbReference type="Proteomes" id="UP000675881">
    <property type="component" value="Chromosome 7"/>
</dbReference>
<dbReference type="PANTHER" id="PTHR24292">
    <property type="entry name" value="CYTOCHROME P450"/>
    <property type="match status" value="1"/>
</dbReference>